<evidence type="ECO:0000256" key="3">
    <source>
        <dbReference type="ARBA" id="ARBA00022692"/>
    </source>
</evidence>
<sequence>MSSPETGQAEETAGGRSLAYPLLLIIAGALGFIASMALTIERLHLLEDPEARLFCDVNPFVACGPVMTSAAGSLFGFPNPLLGIGGFAVVITLGAGLLAGARFAPWYRISFAVGTVLAGVFITWLQTQSLYVIGKLCPWCMLVWLVTIPIVATTVVRTLADGSLGDKAQAIGQRLDAFKITIIAVWYLLVIAAIGLRFYREFALYFFHIAL</sequence>
<dbReference type="RefSeq" id="WP_179757626.1">
    <property type="nucleotide sequence ID" value="NZ_JACCBU010000001.1"/>
</dbReference>
<proteinExistence type="inferred from homology"/>
<evidence type="ECO:0000256" key="10">
    <source>
        <dbReference type="SAM" id="Phobius"/>
    </source>
</evidence>
<evidence type="ECO:0000256" key="4">
    <source>
        <dbReference type="ARBA" id="ARBA00022719"/>
    </source>
</evidence>
<evidence type="ECO:0000256" key="8">
    <source>
        <dbReference type="ARBA" id="ARBA00023157"/>
    </source>
</evidence>
<reference evidence="12 13" key="1">
    <citation type="submission" date="2020-07" db="EMBL/GenBank/DDBJ databases">
        <title>Sequencing the genomes of 1000 actinobacteria strains.</title>
        <authorList>
            <person name="Klenk H.-P."/>
        </authorList>
    </citation>
    <scope>NUCLEOTIDE SEQUENCE [LARGE SCALE GENOMIC DNA]</scope>
    <source>
        <strain evidence="12 13">DSM 22083</strain>
    </source>
</reference>
<feature type="transmembrane region" description="Helical" evidence="10">
    <location>
        <begin position="106"/>
        <end position="125"/>
    </location>
</feature>
<keyword evidence="4" id="KW-0874">Quinone</keyword>
<dbReference type="GO" id="GO:0016491">
    <property type="term" value="F:oxidoreductase activity"/>
    <property type="evidence" value="ECO:0007669"/>
    <property type="project" value="UniProtKB-KW"/>
</dbReference>
<evidence type="ECO:0000256" key="2">
    <source>
        <dbReference type="ARBA" id="ARBA00006214"/>
    </source>
</evidence>
<dbReference type="GO" id="GO:0016020">
    <property type="term" value="C:membrane"/>
    <property type="evidence" value="ECO:0007669"/>
    <property type="project" value="UniProtKB-SubCell"/>
</dbReference>
<evidence type="ECO:0000313" key="12">
    <source>
        <dbReference type="EMBL" id="NYE75053.1"/>
    </source>
</evidence>
<keyword evidence="8" id="KW-1015">Disulfide bond</keyword>
<dbReference type="InterPro" id="IPR038354">
    <property type="entry name" value="VKOR_sf"/>
</dbReference>
<accession>A0A7Y9IEH5</accession>
<evidence type="ECO:0000256" key="5">
    <source>
        <dbReference type="ARBA" id="ARBA00022989"/>
    </source>
</evidence>
<comment type="caution">
    <text evidence="12">The sequence shown here is derived from an EMBL/GenBank/DDBJ whole genome shotgun (WGS) entry which is preliminary data.</text>
</comment>
<keyword evidence="5 10" id="KW-1133">Transmembrane helix</keyword>
<protein>
    <submittedName>
        <fullName evidence="12">Putative membrane protein</fullName>
    </submittedName>
</protein>
<evidence type="ECO:0000256" key="9">
    <source>
        <dbReference type="ARBA" id="ARBA00023284"/>
    </source>
</evidence>
<dbReference type="SMART" id="SM00756">
    <property type="entry name" value="VKc"/>
    <property type="match status" value="1"/>
</dbReference>
<keyword evidence="13" id="KW-1185">Reference proteome</keyword>
<evidence type="ECO:0000313" key="13">
    <source>
        <dbReference type="Proteomes" id="UP000569914"/>
    </source>
</evidence>
<keyword evidence="7 10" id="KW-0472">Membrane</keyword>
<comment type="similarity">
    <text evidence="2">Belongs to the VKOR family.</text>
</comment>
<feature type="transmembrane region" description="Helical" evidence="10">
    <location>
        <begin position="81"/>
        <end position="99"/>
    </location>
</feature>
<dbReference type="Proteomes" id="UP000569914">
    <property type="component" value="Unassembled WGS sequence"/>
</dbReference>
<gene>
    <name evidence="12" type="ORF">BKA15_006382</name>
</gene>
<dbReference type="Pfam" id="PF07884">
    <property type="entry name" value="VKOR"/>
    <property type="match status" value="1"/>
</dbReference>
<evidence type="ECO:0000256" key="6">
    <source>
        <dbReference type="ARBA" id="ARBA00023002"/>
    </source>
</evidence>
<dbReference type="EMBL" id="JACCBU010000001">
    <property type="protein sequence ID" value="NYE75053.1"/>
    <property type="molecule type" value="Genomic_DNA"/>
</dbReference>
<feature type="domain" description="Vitamin K epoxide reductase" evidence="11">
    <location>
        <begin position="17"/>
        <end position="158"/>
    </location>
</feature>
<dbReference type="CDD" id="cd12922">
    <property type="entry name" value="VKOR_5"/>
    <property type="match status" value="1"/>
</dbReference>
<keyword evidence="9" id="KW-0676">Redox-active center</keyword>
<dbReference type="InterPro" id="IPR012932">
    <property type="entry name" value="VKOR"/>
</dbReference>
<organism evidence="12 13">
    <name type="scientific">Microlunatus parietis</name>
    <dbReference type="NCBI Taxonomy" id="682979"/>
    <lineage>
        <taxon>Bacteria</taxon>
        <taxon>Bacillati</taxon>
        <taxon>Actinomycetota</taxon>
        <taxon>Actinomycetes</taxon>
        <taxon>Propionibacteriales</taxon>
        <taxon>Propionibacteriaceae</taxon>
        <taxon>Microlunatus</taxon>
    </lineage>
</organism>
<evidence type="ECO:0000256" key="7">
    <source>
        <dbReference type="ARBA" id="ARBA00023136"/>
    </source>
</evidence>
<evidence type="ECO:0000259" key="11">
    <source>
        <dbReference type="SMART" id="SM00756"/>
    </source>
</evidence>
<keyword evidence="6" id="KW-0560">Oxidoreductase</keyword>
<dbReference type="Gene3D" id="1.20.1440.130">
    <property type="entry name" value="VKOR domain"/>
    <property type="match status" value="1"/>
</dbReference>
<evidence type="ECO:0000256" key="1">
    <source>
        <dbReference type="ARBA" id="ARBA00004141"/>
    </source>
</evidence>
<name>A0A7Y9IEH5_9ACTN</name>
<dbReference type="AlphaFoldDB" id="A0A7Y9IEH5"/>
<comment type="subcellular location">
    <subcellularLocation>
        <location evidence="1">Membrane</location>
        <topology evidence="1">Multi-pass membrane protein</topology>
    </subcellularLocation>
</comment>
<feature type="transmembrane region" description="Helical" evidence="10">
    <location>
        <begin position="177"/>
        <end position="199"/>
    </location>
</feature>
<dbReference type="GO" id="GO:0048038">
    <property type="term" value="F:quinone binding"/>
    <property type="evidence" value="ECO:0007669"/>
    <property type="project" value="UniProtKB-KW"/>
</dbReference>
<dbReference type="InterPro" id="IPR041714">
    <property type="entry name" value="VKOR_Actinobacteria"/>
</dbReference>
<keyword evidence="3 10" id="KW-0812">Transmembrane</keyword>
<feature type="transmembrane region" description="Helical" evidence="10">
    <location>
        <begin position="20"/>
        <end position="41"/>
    </location>
</feature>
<feature type="transmembrane region" description="Helical" evidence="10">
    <location>
        <begin position="131"/>
        <end position="156"/>
    </location>
</feature>